<feature type="compositionally biased region" description="Polar residues" evidence="1">
    <location>
        <begin position="146"/>
        <end position="158"/>
    </location>
</feature>
<proteinExistence type="predicted"/>
<feature type="compositionally biased region" description="Pro residues" evidence="1">
    <location>
        <begin position="1"/>
        <end position="34"/>
    </location>
</feature>
<feature type="region of interest" description="Disordered" evidence="1">
    <location>
        <begin position="108"/>
        <end position="158"/>
    </location>
</feature>
<gene>
    <name evidence="2" type="ORF">AB6A40_009456</name>
</gene>
<comment type="caution">
    <text evidence="2">The sequence shown here is derived from an EMBL/GenBank/DDBJ whole genome shotgun (WGS) entry which is preliminary data.</text>
</comment>
<accession>A0ABD6F0V3</accession>
<feature type="region of interest" description="Disordered" evidence="1">
    <location>
        <begin position="1"/>
        <end position="49"/>
    </location>
</feature>
<dbReference type="EMBL" id="JBGFUD010010001">
    <property type="protein sequence ID" value="MFH4982747.1"/>
    <property type="molecule type" value="Genomic_DNA"/>
</dbReference>
<evidence type="ECO:0000313" key="2">
    <source>
        <dbReference type="EMBL" id="MFH4982747.1"/>
    </source>
</evidence>
<keyword evidence="3" id="KW-1185">Reference proteome</keyword>
<evidence type="ECO:0000313" key="3">
    <source>
        <dbReference type="Proteomes" id="UP001608902"/>
    </source>
</evidence>
<protein>
    <submittedName>
        <fullName evidence="2">Uncharacterized protein</fullName>
    </submittedName>
</protein>
<reference evidence="2 3" key="1">
    <citation type="submission" date="2024-08" db="EMBL/GenBank/DDBJ databases">
        <title>Gnathostoma spinigerum genome.</title>
        <authorList>
            <person name="Gonzalez-Bertolin B."/>
            <person name="Monzon S."/>
            <person name="Zaballos A."/>
            <person name="Jimenez P."/>
            <person name="Dekumyoy P."/>
            <person name="Varona S."/>
            <person name="Cuesta I."/>
            <person name="Sumanam S."/>
            <person name="Adisakwattana P."/>
            <person name="Gasser R.B."/>
            <person name="Hernandez-Gonzalez A."/>
            <person name="Young N.D."/>
            <person name="Perteguer M.J."/>
        </authorList>
    </citation>
    <scope>NUCLEOTIDE SEQUENCE [LARGE SCALE GENOMIC DNA]</scope>
    <source>
        <strain evidence="2">AL3</strain>
        <tissue evidence="2">Liver</tissue>
    </source>
</reference>
<dbReference type="AlphaFoldDB" id="A0ABD6F0V3"/>
<feature type="compositionally biased region" description="Pro residues" evidence="1">
    <location>
        <begin position="136"/>
        <end position="145"/>
    </location>
</feature>
<organism evidence="2 3">
    <name type="scientific">Gnathostoma spinigerum</name>
    <dbReference type="NCBI Taxonomy" id="75299"/>
    <lineage>
        <taxon>Eukaryota</taxon>
        <taxon>Metazoa</taxon>
        <taxon>Ecdysozoa</taxon>
        <taxon>Nematoda</taxon>
        <taxon>Chromadorea</taxon>
        <taxon>Rhabditida</taxon>
        <taxon>Spirurina</taxon>
        <taxon>Gnathostomatomorpha</taxon>
        <taxon>Gnathostomatoidea</taxon>
        <taxon>Gnathostomatidae</taxon>
        <taxon>Gnathostoma</taxon>
    </lineage>
</organism>
<sequence>MTSRPEQPPLPPPDSGENATPPPPLEPPPPPPVFPTFQQLRSGGLGTDHSFAVYPTSSTCWPPAVFAPFQQGDYEQQYNFPVVSGYGNMPQSSTQIYGDYSMNTTSQPVSVDSFPADSYRSSSTLNSRGELQDLIHPPPPPPPPIGTNSENLSDYHYGSSNHLQHEETYQDDSGAACWF</sequence>
<dbReference type="Proteomes" id="UP001608902">
    <property type="component" value="Unassembled WGS sequence"/>
</dbReference>
<name>A0ABD6F0V3_9BILA</name>
<feature type="compositionally biased region" description="Polar residues" evidence="1">
    <location>
        <begin position="119"/>
        <end position="129"/>
    </location>
</feature>
<evidence type="ECO:0000256" key="1">
    <source>
        <dbReference type="SAM" id="MobiDB-lite"/>
    </source>
</evidence>